<comment type="subcellular location">
    <subcellularLocation>
        <location evidence="1 9">Nucleus</location>
    </subcellularLocation>
</comment>
<keyword evidence="11" id="KW-1185">Reference proteome</keyword>
<reference evidence="10 11" key="1">
    <citation type="journal article" date="2016" name="Proc. Natl. Acad. Sci. U.S.A.">
        <title>Comparative genomics of biotechnologically important yeasts.</title>
        <authorList>
            <person name="Riley R."/>
            <person name="Haridas S."/>
            <person name="Wolfe K.H."/>
            <person name="Lopes M.R."/>
            <person name="Hittinger C.T."/>
            <person name="Goeker M."/>
            <person name="Salamov A.A."/>
            <person name="Wisecaver J.H."/>
            <person name="Long T.M."/>
            <person name="Calvey C.H."/>
            <person name="Aerts A.L."/>
            <person name="Barry K.W."/>
            <person name="Choi C."/>
            <person name="Clum A."/>
            <person name="Coughlan A.Y."/>
            <person name="Deshpande S."/>
            <person name="Douglass A.P."/>
            <person name="Hanson S.J."/>
            <person name="Klenk H.-P."/>
            <person name="LaButti K.M."/>
            <person name="Lapidus A."/>
            <person name="Lindquist E.A."/>
            <person name="Lipzen A.M."/>
            <person name="Meier-Kolthoff J.P."/>
            <person name="Ohm R.A."/>
            <person name="Otillar R.P."/>
            <person name="Pangilinan J.L."/>
            <person name="Peng Y."/>
            <person name="Rokas A."/>
            <person name="Rosa C.A."/>
            <person name="Scheuner C."/>
            <person name="Sibirny A.A."/>
            <person name="Slot J.C."/>
            <person name="Stielow J.B."/>
            <person name="Sun H."/>
            <person name="Kurtzman C.P."/>
            <person name="Blackwell M."/>
            <person name="Grigoriev I.V."/>
            <person name="Jeffries T.W."/>
        </authorList>
    </citation>
    <scope>NUCLEOTIDE SEQUENCE [LARGE SCALE GENOMIC DNA]</scope>
    <source>
        <strain evidence="11">ATCC 18201 / CBS 1600 / BCRC 20928 / JCM 3617 / NBRC 0987 / NRRL Y-1542</strain>
    </source>
</reference>
<evidence type="ECO:0000256" key="5">
    <source>
        <dbReference type="ARBA" id="ARBA00023159"/>
    </source>
</evidence>
<gene>
    <name evidence="9" type="primary">MED5</name>
    <name evidence="10" type="ORF">CYBJADRAFT_186321</name>
</gene>
<evidence type="ECO:0000256" key="4">
    <source>
        <dbReference type="ARBA" id="ARBA00023015"/>
    </source>
</evidence>
<sequence>MASEASTVSLNGLVTFCVNKHASPVVFHSLLKQLVHKQEVKVEEVVALLESKEEIDPTVVMFIAGACLGEQVGNFKLATVLSNLESALGANQEIILTALITQLRHTPKIPFNSQELSDSVNALVDYLRYLLNHKSSNDLLMGAAGRFIVLFGGSVPHDLTLAPLSEEQSNTLKSFVMAIQDKIPEVTDDLTEFTEKFMRKNSVNIRQSVSLTSPHSSTSHISFMKTNKLPKVLWLNYALEHWKTHLPTFLVSFDHFVRVKTNQNVLNELLTTAFEGYAIEQQDKKGSQYFAKNWELFLLKRVPVLIRELKLKSTESSLVSALSVILAKASQAIKLQANGNASGEDMFASFPSTVTDVRHEFVKSCIALQLLPRSAFNTILKQDAAAYSGTIPTTDDILDSMGEPVDIKAKFNHTVVEVNPEFTSLEDSGLLEFLQSVEGMEGTKQIQIADLILSSIQEFIKAEDSAHLYRLCLGLSLSVNSLHAIVFHLSPYAILRPIMACLDKWQMSTEETNFQENHSEFGGILLFFMLIVQKFSVSVVDLVSLKTNVESESFCINYLTTLGSSSRRNPSLELNQHKSEVITAWISALFDSGGISDDLMRLSNVQECFELFPIIFQQALIAVKQNLTDVETVKGGLEYFLQPSLLATVVGIVSWCEDYLWRAEDVDLIVSLLKVLVCPTELSGESVHIHRIILSIFGPRLHKCLSTIDSSPTIPSKIDPVFLSSLHTSIKDSDRLEFFEVGTSRTLDALFSESQTNSHASLMHVFGTRFHALLSWGQSPVLPLYDHMFLPNMITFFGIGTVIDYLLSQVQAAQVSASKNSDLVIEVAVFILVAPYVGFSSHDKNVVLATLKSQSLVPYTYKTTPQLHELLQELLRRKEHYEEGTLQYETFDCFLKKILETTESIHPLE</sequence>
<comment type="similarity">
    <text evidence="2 9">Belongs to the Mediator complex subunit 5 family.</text>
</comment>
<dbReference type="OrthoDB" id="5322661at2759"/>
<evidence type="ECO:0000256" key="3">
    <source>
        <dbReference type="ARBA" id="ARBA00020628"/>
    </source>
</evidence>
<evidence type="ECO:0000313" key="11">
    <source>
        <dbReference type="Proteomes" id="UP000094389"/>
    </source>
</evidence>
<dbReference type="Pfam" id="PF08689">
    <property type="entry name" value="Med5"/>
    <property type="match status" value="1"/>
</dbReference>
<dbReference type="PANTHER" id="PTHR35784">
    <property type="entry name" value="MEDIATOR OF RNA POLYMERASE II TRANSCRIPTION SUBUNIT 5"/>
    <property type="match status" value="1"/>
</dbReference>
<keyword evidence="7 9" id="KW-0539">Nucleus</keyword>
<dbReference type="OMA" id="MVINICG"/>
<dbReference type="GO" id="GO:0003712">
    <property type="term" value="F:transcription coregulator activity"/>
    <property type="evidence" value="ECO:0007669"/>
    <property type="project" value="InterPro"/>
</dbReference>
<dbReference type="PANTHER" id="PTHR35784:SF1">
    <property type="entry name" value="MEDIATOR OF RNA POLYMERASE II TRANSCRIPTION SUBUNIT 5"/>
    <property type="match status" value="1"/>
</dbReference>
<evidence type="ECO:0000256" key="8">
    <source>
        <dbReference type="ARBA" id="ARBA00031256"/>
    </source>
</evidence>
<proteinExistence type="inferred from homology"/>
<comment type="function">
    <text evidence="9">Component of the Mediator complex, a coactivator involved in the regulated transcription of nearly all RNA polymerase II-dependent genes. Mediator functions as a bridge to convey information from gene-specific regulatory proteins to the basal RNA polymerase II transcription machinery. Mediator is recruited to promoters by direct interactions with regulatory proteins and serves as a scaffold for the assembly of a functional preinitiation complex with RNA polymerase II and the general transcription factors.</text>
</comment>
<dbReference type="InterPro" id="IPR014801">
    <property type="entry name" value="Mediator_Med5_fun"/>
</dbReference>
<dbReference type="GO" id="GO:0006357">
    <property type="term" value="P:regulation of transcription by RNA polymerase II"/>
    <property type="evidence" value="ECO:0007669"/>
    <property type="project" value="InterPro"/>
</dbReference>
<dbReference type="AlphaFoldDB" id="A0A1E4RWS7"/>
<organism evidence="10 11">
    <name type="scientific">Cyberlindnera jadinii (strain ATCC 18201 / CBS 1600 / BCRC 20928 / JCM 3617 / NBRC 0987 / NRRL Y-1542)</name>
    <name type="common">Torula yeast</name>
    <name type="synonym">Candida utilis</name>
    <dbReference type="NCBI Taxonomy" id="983966"/>
    <lineage>
        <taxon>Eukaryota</taxon>
        <taxon>Fungi</taxon>
        <taxon>Dikarya</taxon>
        <taxon>Ascomycota</taxon>
        <taxon>Saccharomycotina</taxon>
        <taxon>Saccharomycetes</taxon>
        <taxon>Phaffomycetales</taxon>
        <taxon>Phaffomycetaceae</taxon>
        <taxon>Cyberlindnera</taxon>
    </lineage>
</organism>
<keyword evidence="5 9" id="KW-0010">Activator</keyword>
<name>A0A1E4RWS7_CYBJN</name>
<evidence type="ECO:0000313" key="10">
    <source>
        <dbReference type="EMBL" id="ODV71718.1"/>
    </source>
</evidence>
<dbReference type="Proteomes" id="UP000094389">
    <property type="component" value="Unassembled WGS sequence"/>
</dbReference>
<evidence type="ECO:0000256" key="1">
    <source>
        <dbReference type="ARBA" id="ARBA00004123"/>
    </source>
</evidence>
<comment type="subunit">
    <text evidence="9">Component of the Mediator complex.</text>
</comment>
<dbReference type="GO" id="GO:0016592">
    <property type="term" value="C:mediator complex"/>
    <property type="evidence" value="ECO:0007669"/>
    <property type="project" value="InterPro"/>
</dbReference>
<protein>
    <recommendedName>
        <fullName evidence="3 9">Mediator of RNA polymerase II transcription subunit 5</fullName>
    </recommendedName>
    <alternativeName>
        <fullName evidence="8 9">Mediator complex subunit 5</fullName>
    </alternativeName>
</protein>
<dbReference type="EMBL" id="KV453938">
    <property type="protein sequence ID" value="ODV71718.1"/>
    <property type="molecule type" value="Genomic_DNA"/>
</dbReference>
<evidence type="ECO:0000256" key="7">
    <source>
        <dbReference type="ARBA" id="ARBA00023242"/>
    </source>
</evidence>
<evidence type="ECO:0000256" key="6">
    <source>
        <dbReference type="ARBA" id="ARBA00023163"/>
    </source>
</evidence>
<keyword evidence="6 9" id="KW-0804">Transcription</keyword>
<evidence type="ECO:0000256" key="2">
    <source>
        <dbReference type="ARBA" id="ARBA00008782"/>
    </source>
</evidence>
<keyword evidence="4 9" id="KW-0805">Transcription regulation</keyword>
<evidence type="ECO:0000256" key="9">
    <source>
        <dbReference type="RuleBase" id="RU364142"/>
    </source>
</evidence>
<accession>A0A1E4RWS7</accession>
<dbReference type="STRING" id="983966.A0A1E4RWS7"/>